<feature type="compositionally biased region" description="Low complexity" evidence="9">
    <location>
        <begin position="20"/>
        <end position="30"/>
    </location>
</feature>
<dbReference type="GO" id="GO:1990726">
    <property type="term" value="C:Lsm1-7-Pat1 complex"/>
    <property type="evidence" value="ECO:0007669"/>
    <property type="project" value="EnsemblFungi"/>
</dbReference>
<dbReference type="GO" id="GO:0005682">
    <property type="term" value="C:U5 snRNP"/>
    <property type="evidence" value="ECO:0007669"/>
    <property type="project" value="EnsemblFungi"/>
</dbReference>
<feature type="compositionally biased region" description="Basic residues" evidence="9">
    <location>
        <begin position="31"/>
        <end position="43"/>
    </location>
</feature>
<keyword evidence="4" id="KW-0747">Spliceosome</keyword>
<dbReference type="GO" id="GO:0005730">
    <property type="term" value="C:nucleolus"/>
    <property type="evidence" value="ECO:0007669"/>
    <property type="project" value="EnsemblFungi"/>
</dbReference>
<dbReference type="GeneID" id="14494153"/>
<comment type="subcellular location">
    <subcellularLocation>
        <location evidence="1">Nucleus</location>
    </subcellularLocation>
</comment>
<dbReference type="GO" id="GO:0005732">
    <property type="term" value="C:sno(s)RNA-containing ribonucleoprotein complex"/>
    <property type="evidence" value="ECO:0007669"/>
    <property type="project" value="EnsemblFungi"/>
</dbReference>
<feature type="domain" description="Sm" evidence="10">
    <location>
        <begin position="52"/>
        <end position="133"/>
    </location>
</feature>
<dbReference type="Pfam" id="PF01423">
    <property type="entry name" value="LSM"/>
    <property type="match status" value="1"/>
</dbReference>
<dbReference type="InterPro" id="IPR047575">
    <property type="entry name" value="Sm"/>
</dbReference>
<evidence type="ECO:0000256" key="1">
    <source>
        <dbReference type="ARBA" id="ARBA00004123"/>
    </source>
</evidence>
<keyword evidence="5" id="KW-0694">RNA-binding</keyword>
<dbReference type="EMBL" id="HE806317">
    <property type="protein sequence ID" value="CCH58952.1"/>
    <property type="molecule type" value="Genomic_DNA"/>
</dbReference>
<keyword evidence="6" id="KW-0508">mRNA splicing</keyword>
<dbReference type="CDD" id="cd01729">
    <property type="entry name" value="LSm7"/>
    <property type="match status" value="1"/>
</dbReference>
<dbReference type="InterPro" id="IPR010920">
    <property type="entry name" value="LSM_dom_sf"/>
</dbReference>
<dbReference type="GO" id="GO:0071004">
    <property type="term" value="C:U2-type prespliceosome"/>
    <property type="evidence" value="ECO:0007669"/>
    <property type="project" value="TreeGrafter"/>
</dbReference>
<evidence type="ECO:0000256" key="4">
    <source>
        <dbReference type="ARBA" id="ARBA00022728"/>
    </source>
</evidence>
<dbReference type="GO" id="GO:0005688">
    <property type="term" value="C:U6 snRNP"/>
    <property type="evidence" value="ECO:0007669"/>
    <property type="project" value="EnsemblFungi"/>
</dbReference>
<dbReference type="GO" id="GO:0030490">
    <property type="term" value="P:maturation of SSU-rRNA"/>
    <property type="evidence" value="ECO:0007669"/>
    <property type="project" value="EnsemblFungi"/>
</dbReference>
<dbReference type="GO" id="GO:0030620">
    <property type="term" value="F:U2 snRNA binding"/>
    <property type="evidence" value="ECO:0007669"/>
    <property type="project" value="EnsemblFungi"/>
</dbReference>
<name>I2GXV0_HENB6</name>
<dbReference type="GO" id="GO:0071013">
    <property type="term" value="C:catalytic step 2 spliceosome"/>
    <property type="evidence" value="ECO:0007669"/>
    <property type="project" value="TreeGrafter"/>
</dbReference>
<evidence type="ECO:0000256" key="2">
    <source>
        <dbReference type="ARBA" id="ARBA00006850"/>
    </source>
</evidence>
<dbReference type="InterPro" id="IPR001163">
    <property type="entry name" value="Sm_dom_euk/arc"/>
</dbReference>
<feature type="region of interest" description="Disordered" evidence="9">
    <location>
        <begin position="1"/>
        <end position="49"/>
    </location>
</feature>
<dbReference type="GO" id="GO:0008266">
    <property type="term" value="F:poly(U) RNA binding"/>
    <property type="evidence" value="ECO:0007669"/>
    <property type="project" value="EnsemblFungi"/>
</dbReference>
<dbReference type="FunCoup" id="I2GXV0">
    <property type="interactions" value="867"/>
</dbReference>
<evidence type="ECO:0000256" key="5">
    <source>
        <dbReference type="ARBA" id="ARBA00022884"/>
    </source>
</evidence>
<dbReference type="InterPro" id="IPR017132">
    <property type="entry name" value="Lsm7"/>
</dbReference>
<dbReference type="SMART" id="SM00651">
    <property type="entry name" value="Sm"/>
    <property type="match status" value="1"/>
</dbReference>
<keyword evidence="8" id="KW-0687">Ribonucleoprotein</keyword>
<dbReference type="GO" id="GO:0000932">
    <property type="term" value="C:P-body"/>
    <property type="evidence" value="ECO:0007669"/>
    <property type="project" value="EnsemblFungi"/>
</dbReference>
<dbReference type="PROSITE" id="PS52002">
    <property type="entry name" value="SM"/>
    <property type="match status" value="1"/>
</dbReference>
<accession>I2GXV0</accession>
<proteinExistence type="inferred from homology"/>
<dbReference type="KEGG" id="tbl:TBLA_0B01090"/>
<evidence type="ECO:0000256" key="7">
    <source>
        <dbReference type="ARBA" id="ARBA00023242"/>
    </source>
</evidence>
<keyword evidence="12" id="KW-1185">Reference proteome</keyword>
<dbReference type="AlphaFoldDB" id="I2GXV0"/>
<reference evidence="11 12" key="1">
    <citation type="journal article" date="2011" name="Proc. Natl. Acad. Sci. U.S.A.">
        <title>Evolutionary erosion of yeast sex chromosomes by mating-type switching accidents.</title>
        <authorList>
            <person name="Gordon J.L."/>
            <person name="Armisen D."/>
            <person name="Proux-Wera E."/>
            <person name="Oheigeartaigh S.S."/>
            <person name="Byrne K.P."/>
            <person name="Wolfe K.H."/>
        </authorList>
    </citation>
    <scope>NUCLEOTIDE SEQUENCE [LARGE SCALE GENOMIC DNA]</scope>
    <source>
        <strain evidence="12">ATCC 34711 / CBS 6284 / DSM 70876 / NBRC 10599 / NRRL Y-10934 / UCD 77-7</strain>
    </source>
</reference>
<dbReference type="HOGENOM" id="CLU_076902_3_2_1"/>
<dbReference type="PANTHER" id="PTHR10553">
    <property type="entry name" value="SMALL NUCLEAR RIBONUCLEOPROTEIN"/>
    <property type="match status" value="1"/>
</dbReference>
<keyword evidence="7" id="KW-0539">Nucleus</keyword>
<dbReference type="Gene3D" id="2.30.30.100">
    <property type="match status" value="1"/>
</dbReference>
<protein>
    <recommendedName>
        <fullName evidence="10">Sm domain-containing protein</fullName>
    </recommendedName>
</protein>
<dbReference type="Proteomes" id="UP000002866">
    <property type="component" value="Chromosome 2"/>
</dbReference>
<dbReference type="STRING" id="1071380.I2GXV0"/>
<evidence type="ECO:0000259" key="10">
    <source>
        <dbReference type="PROSITE" id="PS52002"/>
    </source>
</evidence>
<evidence type="ECO:0000313" key="11">
    <source>
        <dbReference type="EMBL" id="CCH58952.1"/>
    </source>
</evidence>
<dbReference type="OrthoDB" id="274944at2759"/>
<keyword evidence="3" id="KW-0507">mRNA processing</keyword>
<dbReference type="InParanoid" id="I2GXV0"/>
<evidence type="ECO:0000256" key="3">
    <source>
        <dbReference type="ARBA" id="ARBA00022664"/>
    </source>
</evidence>
<evidence type="ECO:0000313" key="12">
    <source>
        <dbReference type="Proteomes" id="UP000002866"/>
    </source>
</evidence>
<dbReference type="InterPro" id="IPR044641">
    <property type="entry name" value="Lsm7/SmG-like"/>
</dbReference>
<sequence length="142" mass="16079">MKPQSQSSADSTKDSISNDSQPQSQQESHSTHHQSQQHHQSNKKKFEVPRREAIVDLSKYKDSKVRVKLMGGRLVIGILKGYDQLMNLVLDETIEYIRDPTDPYVIQKDKTRNLGLAVIRGNVLLTLSPVDGSEIIYMQTSD</sequence>
<evidence type="ECO:0000256" key="8">
    <source>
        <dbReference type="ARBA" id="ARBA00023274"/>
    </source>
</evidence>
<dbReference type="SUPFAM" id="SSF50182">
    <property type="entry name" value="Sm-like ribonucleoproteins"/>
    <property type="match status" value="1"/>
</dbReference>
<feature type="compositionally biased region" description="Polar residues" evidence="9">
    <location>
        <begin position="1"/>
        <end position="19"/>
    </location>
</feature>
<dbReference type="GO" id="GO:0046540">
    <property type="term" value="C:U4/U6 x U5 tri-snRNP complex"/>
    <property type="evidence" value="ECO:0007669"/>
    <property type="project" value="EnsemblFungi"/>
</dbReference>
<comment type="similarity">
    <text evidence="2">Belongs to the snRNP Sm proteins family.</text>
</comment>
<dbReference type="RefSeq" id="XP_004178471.1">
    <property type="nucleotide sequence ID" value="XM_004178423.1"/>
</dbReference>
<evidence type="ECO:0000256" key="9">
    <source>
        <dbReference type="SAM" id="MobiDB-lite"/>
    </source>
</evidence>
<evidence type="ECO:0000256" key="6">
    <source>
        <dbReference type="ARBA" id="ARBA00023187"/>
    </source>
</evidence>
<organism evidence="11 12">
    <name type="scientific">Henningerozyma blattae (strain ATCC 34711 / CBS 6284 / DSM 70876 / NBRC 10599 / NRRL Y-10934 / UCD 77-7)</name>
    <name type="common">Yeast</name>
    <name type="synonym">Tetrapisispora blattae</name>
    <dbReference type="NCBI Taxonomy" id="1071380"/>
    <lineage>
        <taxon>Eukaryota</taxon>
        <taxon>Fungi</taxon>
        <taxon>Dikarya</taxon>
        <taxon>Ascomycota</taxon>
        <taxon>Saccharomycotina</taxon>
        <taxon>Saccharomycetes</taxon>
        <taxon>Saccharomycetales</taxon>
        <taxon>Saccharomycetaceae</taxon>
        <taxon>Henningerozyma</taxon>
    </lineage>
</organism>
<dbReference type="eggNOG" id="KOG1781">
    <property type="taxonomic scope" value="Eukaryota"/>
</dbReference>
<dbReference type="FunFam" id="2.30.30.100:FF:000098">
    <property type="entry name" value="U6 snRNA-associated Sm-like protein LSm7"/>
    <property type="match status" value="1"/>
</dbReference>
<dbReference type="GO" id="GO:0000398">
    <property type="term" value="P:mRNA splicing, via spliceosome"/>
    <property type="evidence" value="ECO:0007669"/>
    <property type="project" value="EnsemblFungi"/>
</dbReference>
<dbReference type="PANTHER" id="PTHR10553:SF5">
    <property type="entry name" value="U6 SNRNA-ASSOCIATED SM-LIKE PROTEIN LSM7"/>
    <property type="match status" value="1"/>
</dbReference>
<dbReference type="GO" id="GO:0008033">
    <property type="term" value="P:tRNA processing"/>
    <property type="evidence" value="ECO:0007669"/>
    <property type="project" value="EnsemblFungi"/>
</dbReference>
<gene>
    <name evidence="11" type="primary">TBLA0B01090</name>
    <name evidence="11" type="ORF">TBLA_0B01090</name>
</gene>
<dbReference type="GO" id="GO:0000290">
    <property type="term" value="P:deadenylation-dependent decapping of nuclear-transcribed mRNA"/>
    <property type="evidence" value="ECO:0007669"/>
    <property type="project" value="EnsemblFungi"/>
</dbReference>